<comment type="caution">
    <text evidence="2">The sequence shown here is derived from an EMBL/GenBank/DDBJ whole genome shotgun (WGS) entry which is preliminary data.</text>
</comment>
<feature type="compositionally biased region" description="Basic and acidic residues" evidence="1">
    <location>
        <begin position="18"/>
        <end position="29"/>
    </location>
</feature>
<evidence type="ECO:0000313" key="3">
    <source>
        <dbReference type="Proteomes" id="UP000716446"/>
    </source>
</evidence>
<dbReference type="AlphaFoldDB" id="A0A9N8P5L3"/>
<protein>
    <submittedName>
        <fullName evidence="2">Uncharacterized protein</fullName>
    </submittedName>
</protein>
<gene>
    <name evidence="2" type="ORF">AWRI4619_LOCUS1057</name>
</gene>
<dbReference type="Proteomes" id="UP000716446">
    <property type="component" value="Unassembled WGS sequence"/>
</dbReference>
<sequence>MTIKEKREPQNPRYNARKTPETIEKARERSRVHREKRRYEGPEAYKQRAHAAYVKYLQPKLLTDPERYHAKISEHHARRHRIERYRRGQILKQWFFKHAWVRDELPWKSHRPVLYDQNTGHYCAGCEWTKYGGRRLWFKNLVDESYLCQSCYIPPSPDWDQIMPKGYEDIKTLKDLKARKQQLDGSGAPPSR</sequence>
<evidence type="ECO:0000256" key="1">
    <source>
        <dbReference type="SAM" id="MobiDB-lite"/>
    </source>
</evidence>
<keyword evidence="3" id="KW-1185">Reference proteome</keyword>
<accession>A0A9N8P5L3</accession>
<proteinExistence type="predicted"/>
<evidence type="ECO:0000313" key="2">
    <source>
        <dbReference type="EMBL" id="CAD0082490.1"/>
    </source>
</evidence>
<feature type="region of interest" description="Disordered" evidence="1">
    <location>
        <begin position="1"/>
        <end position="41"/>
    </location>
</feature>
<reference evidence="2" key="1">
    <citation type="submission" date="2020-06" db="EMBL/GenBank/DDBJ databases">
        <authorList>
            <person name="Onetto C."/>
        </authorList>
    </citation>
    <scope>NUCLEOTIDE SEQUENCE</scope>
</reference>
<feature type="compositionally biased region" description="Basic and acidic residues" evidence="1">
    <location>
        <begin position="1"/>
        <end position="10"/>
    </location>
</feature>
<name>A0A9N8P5L3_9PEZI</name>
<dbReference type="EMBL" id="CAIJEN010000001">
    <property type="protein sequence ID" value="CAD0082490.1"/>
    <property type="molecule type" value="Genomic_DNA"/>
</dbReference>
<organism evidence="2 3">
    <name type="scientific">Aureobasidium vineae</name>
    <dbReference type="NCBI Taxonomy" id="2773715"/>
    <lineage>
        <taxon>Eukaryota</taxon>
        <taxon>Fungi</taxon>
        <taxon>Dikarya</taxon>
        <taxon>Ascomycota</taxon>
        <taxon>Pezizomycotina</taxon>
        <taxon>Dothideomycetes</taxon>
        <taxon>Dothideomycetidae</taxon>
        <taxon>Dothideales</taxon>
        <taxon>Saccotheciaceae</taxon>
        <taxon>Aureobasidium</taxon>
    </lineage>
</organism>